<accession>A0A810Q3V2</accession>
<evidence type="ECO:0000313" key="2">
    <source>
        <dbReference type="Proteomes" id="UP000679848"/>
    </source>
</evidence>
<dbReference type="AlphaFoldDB" id="A0A810Q3V2"/>
<sequence length="126" mass="13997">MSIICIAKGTATIGLTTRGADGKIISQTPARWEHDPDGGCVALWTMNPETEEQEAPARIYGDWQASEYLGDILAELKPRRKVNLPDFQAIVRAAMADGVDICVYCQSFDCNECIVNEWKSERSDEE</sequence>
<organism evidence="1 2">
    <name type="scientific">Pusillibacter faecalis</name>
    <dbReference type="NCBI Taxonomy" id="2714358"/>
    <lineage>
        <taxon>Bacteria</taxon>
        <taxon>Bacillati</taxon>
        <taxon>Bacillota</taxon>
        <taxon>Clostridia</taxon>
        <taxon>Eubacteriales</taxon>
        <taxon>Oscillospiraceae</taxon>
        <taxon>Pusillibacter</taxon>
    </lineage>
</organism>
<dbReference type="EMBL" id="AP023420">
    <property type="protein sequence ID" value="BCK82998.1"/>
    <property type="molecule type" value="Genomic_DNA"/>
</dbReference>
<dbReference type="RefSeq" id="WP_213542547.1">
    <property type="nucleotide sequence ID" value="NZ_AP023420.1"/>
</dbReference>
<proteinExistence type="predicted"/>
<keyword evidence="2" id="KW-1185">Reference proteome</keyword>
<dbReference type="Proteomes" id="UP000679848">
    <property type="component" value="Chromosome"/>
</dbReference>
<dbReference type="KEGG" id="pfaa:MM59RIKEN_03170"/>
<reference evidence="1" key="1">
    <citation type="submission" date="2020-09" db="EMBL/GenBank/DDBJ databases">
        <title>New species isolated from human feces.</title>
        <authorList>
            <person name="Kitahara M."/>
            <person name="Shigeno Y."/>
            <person name="Shime M."/>
            <person name="Matsumoto Y."/>
            <person name="Nakamura S."/>
            <person name="Motooka D."/>
            <person name="Fukuoka S."/>
            <person name="Nishikawa H."/>
            <person name="Benno Y."/>
        </authorList>
    </citation>
    <scope>NUCLEOTIDE SEQUENCE</scope>
    <source>
        <strain evidence="1">MM59</strain>
    </source>
</reference>
<gene>
    <name evidence="1" type="ORF">MM59RIKEN_03170</name>
</gene>
<name>A0A810Q3V2_9FIRM</name>
<evidence type="ECO:0000313" key="1">
    <source>
        <dbReference type="EMBL" id="BCK82998.1"/>
    </source>
</evidence>
<protein>
    <submittedName>
        <fullName evidence="1">Uncharacterized protein</fullName>
    </submittedName>
</protein>